<protein>
    <submittedName>
        <fullName evidence="9">Sugar ABC transporter permease</fullName>
    </submittedName>
</protein>
<evidence type="ECO:0000256" key="7">
    <source>
        <dbReference type="RuleBase" id="RU363032"/>
    </source>
</evidence>
<evidence type="ECO:0000256" key="2">
    <source>
        <dbReference type="ARBA" id="ARBA00022448"/>
    </source>
</evidence>
<feature type="transmembrane region" description="Helical" evidence="7">
    <location>
        <begin position="20"/>
        <end position="42"/>
    </location>
</feature>
<name>A0A9W6DHD0_9FIRM</name>
<dbReference type="AlphaFoldDB" id="A0A9W6DHD0"/>
<keyword evidence="2 7" id="KW-0813">Transport</keyword>
<comment type="subcellular location">
    <subcellularLocation>
        <location evidence="1 7">Cell membrane</location>
        <topology evidence="1 7">Multi-pass membrane protein</topology>
    </subcellularLocation>
</comment>
<keyword evidence="10" id="KW-1185">Reference proteome</keyword>
<dbReference type="GO" id="GO:0005886">
    <property type="term" value="C:plasma membrane"/>
    <property type="evidence" value="ECO:0007669"/>
    <property type="project" value="UniProtKB-SubCell"/>
</dbReference>
<reference evidence="9" key="1">
    <citation type="submission" date="2022-06" db="EMBL/GenBank/DDBJ databases">
        <title>Vallitalea longa sp. nov., an anaerobic bacterium isolated from marine sediment.</title>
        <authorList>
            <person name="Hirano S."/>
            <person name="Terahara T."/>
            <person name="Mori K."/>
            <person name="Hamada M."/>
            <person name="Matsumoto R."/>
            <person name="Kobayashi T."/>
        </authorList>
    </citation>
    <scope>NUCLEOTIDE SEQUENCE</scope>
    <source>
        <strain evidence="9">SH18-1</strain>
    </source>
</reference>
<evidence type="ECO:0000256" key="4">
    <source>
        <dbReference type="ARBA" id="ARBA00022692"/>
    </source>
</evidence>
<keyword evidence="5 7" id="KW-1133">Transmembrane helix</keyword>
<comment type="caution">
    <text evidence="9">The sequence shown here is derived from an EMBL/GenBank/DDBJ whole genome shotgun (WGS) entry which is preliminary data.</text>
</comment>
<evidence type="ECO:0000256" key="6">
    <source>
        <dbReference type="ARBA" id="ARBA00023136"/>
    </source>
</evidence>
<feature type="transmembrane region" description="Helical" evidence="7">
    <location>
        <begin position="117"/>
        <end position="135"/>
    </location>
</feature>
<keyword evidence="6 7" id="KW-0472">Membrane</keyword>
<evidence type="ECO:0000256" key="5">
    <source>
        <dbReference type="ARBA" id="ARBA00022989"/>
    </source>
</evidence>
<feature type="domain" description="ABC transmembrane type-1" evidence="8">
    <location>
        <begin position="79"/>
        <end position="272"/>
    </location>
</feature>
<gene>
    <name evidence="9" type="ORF">SH1V18_32190</name>
</gene>
<evidence type="ECO:0000256" key="1">
    <source>
        <dbReference type="ARBA" id="ARBA00004651"/>
    </source>
</evidence>
<dbReference type="Gene3D" id="1.10.3720.10">
    <property type="entry name" value="MetI-like"/>
    <property type="match status" value="1"/>
</dbReference>
<evidence type="ECO:0000313" key="9">
    <source>
        <dbReference type="EMBL" id="GKX30739.1"/>
    </source>
</evidence>
<dbReference type="Pfam" id="PF00528">
    <property type="entry name" value="BPD_transp_1"/>
    <property type="match status" value="1"/>
</dbReference>
<dbReference type="PANTHER" id="PTHR43744:SF8">
    <property type="entry name" value="SN-GLYCEROL-3-PHOSPHATE TRANSPORT SYSTEM PERMEASE PROTEIN UGPE"/>
    <property type="match status" value="1"/>
</dbReference>
<sequence>MQEKLRRFKLSNIKNMFPRFLGRLIVVAWVLFTIIVIGWIFIASLSTTKEIFTNKLLHSGLQFKNYIKTFQLYNVGRYFLNSTIYTVTACIGVIFVAAPASYIMAKYVFKGKNVVRLAYASAMGIPAAMIMVPMFMLAGKLHMTESILTLIFIYIFTSVPFTIFYLTGFFTTIPNDIQQAALIDGCSHIKAFWKVIFPLAQPGIVTVTMFNFIGIWNEYLWALIFASKAEKRTLAIGLQSIVQSMSVTGDYASLFAGVIIVFLPTFILFIILSNKIMTGITGGSVKG</sequence>
<dbReference type="Proteomes" id="UP001144256">
    <property type="component" value="Unassembled WGS sequence"/>
</dbReference>
<feature type="transmembrane region" description="Helical" evidence="7">
    <location>
        <begin position="84"/>
        <end position="105"/>
    </location>
</feature>
<dbReference type="RefSeq" id="WP_281817195.1">
    <property type="nucleotide sequence ID" value="NZ_BRLB01000011.1"/>
</dbReference>
<dbReference type="EMBL" id="BRLB01000011">
    <property type="protein sequence ID" value="GKX30739.1"/>
    <property type="molecule type" value="Genomic_DNA"/>
</dbReference>
<keyword evidence="4 7" id="KW-0812">Transmembrane</keyword>
<feature type="transmembrane region" description="Helical" evidence="7">
    <location>
        <begin position="147"/>
        <end position="170"/>
    </location>
</feature>
<feature type="transmembrane region" description="Helical" evidence="7">
    <location>
        <begin position="251"/>
        <end position="272"/>
    </location>
</feature>
<organism evidence="9 10">
    <name type="scientific">Vallitalea longa</name>
    <dbReference type="NCBI Taxonomy" id="2936439"/>
    <lineage>
        <taxon>Bacteria</taxon>
        <taxon>Bacillati</taxon>
        <taxon>Bacillota</taxon>
        <taxon>Clostridia</taxon>
        <taxon>Lachnospirales</taxon>
        <taxon>Vallitaleaceae</taxon>
        <taxon>Vallitalea</taxon>
    </lineage>
</organism>
<dbReference type="GO" id="GO:0055085">
    <property type="term" value="P:transmembrane transport"/>
    <property type="evidence" value="ECO:0007669"/>
    <property type="project" value="InterPro"/>
</dbReference>
<evidence type="ECO:0000259" key="8">
    <source>
        <dbReference type="PROSITE" id="PS50928"/>
    </source>
</evidence>
<dbReference type="PROSITE" id="PS50928">
    <property type="entry name" value="ABC_TM1"/>
    <property type="match status" value="1"/>
</dbReference>
<evidence type="ECO:0000313" key="10">
    <source>
        <dbReference type="Proteomes" id="UP001144256"/>
    </source>
</evidence>
<dbReference type="InterPro" id="IPR000515">
    <property type="entry name" value="MetI-like"/>
</dbReference>
<keyword evidence="3" id="KW-1003">Cell membrane</keyword>
<proteinExistence type="inferred from homology"/>
<feature type="transmembrane region" description="Helical" evidence="7">
    <location>
        <begin position="191"/>
        <end position="216"/>
    </location>
</feature>
<comment type="similarity">
    <text evidence="7">Belongs to the binding-protein-dependent transport system permease family.</text>
</comment>
<dbReference type="PANTHER" id="PTHR43744">
    <property type="entry name" value="ABC TRANSPORTER PERMEASE PROTEIN MG189-RELATED-RELATED"/>
    <property type="match status" value="1"/>
</dbReference>
<dbReference type="CDD" id="cd06261">
    <property type="entry name" value="TM_PBP2"/>
    <property type="match status" value="1"/>
</dbReference>
<evidence type="ECO:0000256" key="3">
    <source>
        <dbReference type="ARBA" id="ARBA00022475"/>
    </source>
</evidence>
<accession>A0A9W6DHD0</accession>
<dbReference type="SUPFAM" id="SSF161098">
    <property type="entry name" value="MetI-like"/>
    <property type="match status" value="1"/>
</dbReference>
<dbReference type="InterPro" id="IPR035906">
    <property type="entry name" value="MetI-like_sf"/>
</dbReference>